<dbReference type="PANTHER" id="PTHR34034:SF2">
    <property type="entry name" value="PROTEIN FAM180A"/>
    <property type="match status" value="1"/>
</dbReference>
<dbReference type="AlphaFoldDB" id="A0A8C9THD5"/>
<evidence type="ECO:0000313" key="1">
    <source>
        <dbReference type="Ensembl" id="ENSSFOP00015053707.1"/>
    </source>
</evidence>
<dbReference type="PANTHER" id="PTHR34034">
    <property type="entry name" value="PROTEIN FAM180A-RELATED"/>
    <property type="match status" value="1"/>
</dbReference>
<sequence>MRPAAGTQAVAMACWKVLVLSVIYCSFCVRTAQLRSRGLFPAAHRVKRGLPAMVNPILQNSIEDTNLLFEILLAGTPIVDESASFCVQDEELASMRQTQKLAVICEDVLPRKLTDIRRLTSDLSGLPRPLRREDFERVVLTMVYAAHRMANSTAHQRDAWAESFVDLYESVKKDLAPGPL</sequence>
<dbReference type="InterPro" id="IPR029170">
    <property type="entry name" value="FAM180"/>
</dbReference>
<dbReference type="OrthoDB" id="8913792at2759"/>
<evidence type="ECO:0000313" key="2">
    <source>
        <dbReference type="Proteomes" id="UP000694397"/>
    </source>
</evidence>
<gene>
    <name evidence="1" type="primary">LOC108920751</name>
</gene>
<dbReference type="KEGG" id="sfm:108920751"/>
<proteinExistence type="predicted"/>
<protein>
    <submittedName>
        <fullName evidence="1">Protein FAM180A-like</fullName>
    </submittedName>
</protein>
<dbReference type="Proteomes" id="UP000694397">
    <property type="component" value="Chromosome 21"/>
</dbReference>
<reference evidence="1 2" key="1">
    <citation type="submission" date="2019-04" db="EMBL/GenBank/DDBJ databases">
        <authorList>
            <consortium name="Wellcome Sanger Institute Data Sharing"/>
        </authorList>
    </citation>
    <scope>NUCLEOTIDE SEQUENCE [LARGE SCALE GENOMIC DNA]</scope>
</reference>
<organism evidence="1 2">
    <name type="scientific">Scleropages formosus</name>
    <name type="common">Asian bonytongue</name>
    <name type="synonym">Osteoglossum formosum</name>
    <dbReference type="NCBI Taxonomy" id="113540"/>
    <lineage>
        <taxon>Eukaryota</taxon>
        <taxon>Metazoa</taxon>
        <taxon>Chordata</taxon>
        <taxon>Craniata</taxon>
        <taxon>Vertebrata</taxon>
        <taxon>Euteleostomi</taxon>
        <taxon>Actinopterygii</taxon>
        <taxon>Neopterygii</taxon>
        <taxon>Teleostei</taxon>
        <taxon>Osteoglossocephala</taxon>
        <taxon>Osteoglossomorpha</taxon>
        <taxon>Osteoglossiformes</taxon>
        <taxon>Osteoglossidae</taxon>
        <taxon>Scleropages</taxon>
    </lineage>
</organism>
<accession>A0A8C9THD5</accession>
<dbReference type="Ensembl" id="ENSSFOT00015050218.1">
    <property type="protein sequence ID" value="ENSSFOP00015053707.1"/>
    <property type="gene ID" value="ENSSFOG00015029826.1"/>
</dbReference>
<dbReference type="CTD" id="389558"/>
<dbReference type="Pfam" id="PF15173">
    <property type="entry name" value="FAM180"/>
    <property type="match status" value="1"/>
</dbReference>
<reference evidence="1" key="2">
    <citation type="submission" date="2025-08" db="UniProtKB">
        <authorList>
            <consortium name="Ensembl"/>
        </authorList>
    </citation>
    <scope>IDENTIFICATION</scope>
</reference>
<name>A0A8C9THD5_SCLFO</name>
<keyword evidence="2" id="KW-1185">Reference proteome</keyword>
<reference evidence="1" key="3">
    <citation type="submission" date="2025-09" db="UniProtKB">
        <authorList>
            <consortium name="Ensembl"/>
        </authorList>
    </citation>
    <scope>IDENTIFICATION</scope>
</reference>
<dbReference type="GeneTree" id="ENSGT00940000154479"/>